<evidence type="ECO:0000256" key="4">
    <source>
        <dbReference type="ARBA" id="ARBA00022692"/>
    </source>
</evidence>
<sequence length="165" mass="18807">MAFLSSNNAYDISVFEDENLENQDLHKKNKVVKIPKKKIEQAKRRKRNPLKLTVGFLFSAVVVAVVGMIIYSQVQLTELNQKISEAQETLENSQSEYTQMQMNVDAKYTTSIIEEYAQDKLGMTKANSSQKEFVDLSSGDKAKVVEKEDKSIFDTIVDWISSIWS</sequence>
<evidence type="ECO:0000313" key="11">
    <source>
        <dbReference type="Proteomes" id="UP000301475"/>
    </source>
</evidence>
<keyword evidence="6 9" id="KW-0472">Membrane</keyword>
<keyword evidence="2" id="KW-1003">Cell membrane</keyword>
<evidence type="ECO:0000256" key="7">
    <source>
        <dbReference type="ARBA" id="ARBA00023306"/>
    </source>
</evidence>
<dbReference type="Pfam" id="PF04999">
    <property type="entry name" value="FtsL"/>
    <property type="match status" value="1"/>
</dbReference>
<comment type="subcellular location">
    <subcellularLocation>
        <location evidence="1">Cell membrane</location>
        <topology evidence="1">Single-pass type II membrane protein</topology>
    </subcellularLocation>
</comment>
<dbReference type="EMBL" id="CP039381">
    <property type="protein sequence ID" value="QCT06979.1"/>
    <property type="molecule type" value="Genomic_DNA"/>
</dbReference>
<dbReference type="Proteomes" id="UP000301475">
    <property type="component" value="Chromosome"/>
</dbReference>
<proteinExistence type="predicted"/>
<dbReference type="GO" id="GO:0051301">
    <property type="term" value="P:cell division"/>
    <property type="evidence" value="ECO:0007669"/>
    <property type="project" value="UniProtKB-KW"/>
</dbReference>
<reference evidence="10 11" key="1">
    <citation type="submission" date="2019-04" db="EMBL/GenBank/DDBJ databases">
        <authorList>
            <person name="Embree M."/>
            <person name="Gaffney J.R."/>
        </authorList>
    </citation>
    <scope>NUCLEOTIDE SEQUENCE [LARGE SCALE GENOMIC DNA]</scope>
    <source>
        <strain evidence="10 11">JE7A12</strain>
    </source>
</reference>
<keyword evidence="7" id="KW-0131">Cell cycle</keyword>
<dbReference type="OrthoDB" id="1862289at2"/>
<keyword evidence="5 9" id="KW-1133">Transmembrane helix</keyword>
<dbReference type="InterPro" id="IPR011922">
    <property type="entry name" value="Cell_div_FtsL"/>
</dbReference>
<dbReference type="KEGG" id="ruj:E5Z56_06205"/>
<feature type="transmembrane region" description="Helical" evidence="9">
    <location>
        <begin position="52"/>
        <end position="71"/>
    </location>
</feature>
<feature type="coiled-coil region" evidence="8">
    <location>
        <begin position="76"/>
        <end position="103"/>
    </location>
</feature>
<organism evidence="10 11">
    <name type="scientific">Ruminococcus bovis</name>
    <dbReference type="NCBI Taxonomy" id="2564099"/>
    <lineage>
        <taxon>Bacteria</taxon>
        <taxon>Bacillati</taxon>
        <taxon>Bacillota</taxon>
        <taxon>Clostridia</taxon>
        <taxon>Eubacteriales</taxon>
        <taxon>Oscillospiraceae</taxon>
        <taxon>Ruminococcus</taxon>
    </lineage>
</organism>
<evidence type="ECO:0000256" key="8">
    <source>
        <dbReference type="SAM" id="Coils"/>
    </source>
</evidence>
<name>A0A4P8XXS5_9FIRM</name>
<keyword evidence="3" id="KW-0132">Cell division</keyword>
<evidence type="ECO:0000256" key="3">
    <source>
        <dbReference type="ARBA" id="ARBA00022618"/>
    </source>
</evidence>
<keyword evidence="11" id="KW-1185">Reference proteome</keyword>
<dbReference type="GO" id="GO:0005886">
    <property type="term" value="C:plasma membrane"/>
    <property type="evidence" value="ECO:0007669"/>
    <property type="project" value="UniProtKB-SubCell"/>
</dbReference>
<accession>A0A4P8XXS5</accession>
<dbReference type="AlphaFoldDB" id="A0A4P8XXS5"/>
<gene>
    <name evidence="10" type="ORF">E5Z56_06205</name>
</gene>
<evidence type="ECO:0000256" key="1">
    <source>
        <dbReference type="ARBA" id="ARBA00004401"/>
    </source>
</evidence>
<protein>
    <recommendedName>
        <fullName evidence="12">Cell division protein FtsL</fullName>
    </recommendedName>
</protein>
<evidence type="ECO:0000256" key="5">
    <source>
        <dbReference type="ARBA" id="ARBA00022989"/>
    </source>
</evidence>
<keyword evidence="8" id="KW-0175">Coiled coil</keyword>
<dbReference type="RefSeq" id="WP_138157049.1">
    <property type="nucleotide sequence ID" value="NZ_CP039381.1"/>
</dbReference>
<evidence type="ECO:0000256" key="6">
    <source>
        <dbReference type="ARBA" id="ARBA00023136"/>
    </source>
</evidence>
<evidence type="ECO:0000256" key="9">
    <source>
        <dbReference type="SAM" id="Phobius"/>
    </source>
</evidence>
<keyword evidence="4 9" id="KW-0812">Transmembrane</keyword>
<evidence type="ECO:0000256" key="2">
    <source>
        <dbReference type="ARBA" id="ARBA00022475"/>
    </source>
</evidence>
<evidence type="ECO:0000313" key="10">
    <source>
        <dbReference type="EMBL" id="QCT06979.1"/>
    </source>
</evidence>
<evidence type="ECO:0008006" key="12">
    <source>
        <dbReference type="Google" id="ProtNLM"/>
    </source>
</evidence>